<evidence type="ECO:0000256" key="2">
    <source>
        <dbReference type="ARBA" id="ARBA00023125"/>
    </source>
</evidence>
<dbReference type="Pfam" id="PF12833">
    <property type="entry name" value="HTH_18"/>
    <property type="match status" value="1"/>
</dbReference>
<evidence type="ECO:0000256" key="3">
    <source>
        <dbReference type="ARBA" id="ARBA00023163"/>
    </source>
</evidence>
<accession>A0ABW5PEQ7</accession>
<dbReference type="PANTHER" id="PTHR43280:SF28">
    <property type="entry name" value="HTH-TYPE TRANSCRIPTIONAL ACTIVATOR RHAS"/>
    <property type="match status" value="1"/>
</dbReference>
<dbReference type="EMBL" id="JBHUME010000008">
    <property type="protein sequence ID" value="MFD2613465.1"/>
    <property type="molecule type" value="Genomic_DNA"/>
</dbReference>
<dbReference type="SMART" id="SM00342">
    <property type="entry name" value="HTH_ARAC"/>
    <property type="match status" value="1"/>
</dbReference>
<proteinExistence type="predicted"/>
<comment type="caution">
    <text evidence="5">The sequence shown here is derived from an EMBL/GenBank/DDBJ whole genome shotgun (WGS) entry which is preliminary data.</text>
</comment>
<reference evidence="6" key="1">
    <citation type="journal article" date="2019" name="Int. J. Syst. Evol. Microbiol.">
        <title>The Global Catalogue of Microorganisms (GCM) 10K type strain sequencing project: providing services to taxonomists for standard genome sequencing and annotation.</title>
        <authorList>
            <consortium name="The Broad Institute Genomics Platform"/>
            <consortium name="The Broad Institute Genome Sequencing Center for Infectious Disease"/>
            <person name="Wu L."/>
            <person name="Ma J."/>
        </authorList>
    </citation>
    <scope>NUCLEOTIDE SEQUENCE [LARGE SCALE GENOMIC DNA]</scope>
    <source>
        <strain evidence="6">KCTC 3950</strain>
    </source>
</reference>
<dbReference type="InterPro" id="IPR003313">
    <property type="entry name" value="AraC-bd"/>
</dbReference>
<dbReference type="InterPro" id="IPR014710">
    <property type="entry name" value="RmlC-like_jellyroll"/>
</dbReference>
<sequence length="297" mass="34950">MEIYNEKVTYENPLLSLKVFQTDRFQDGHSRWHYHKELEILLVLAGKLDVEVEEEHYSLSAGDIVLIGASQLHRDRSIGHLVYIVLQFDIQEFFDQNTMQYIRRFSDPKHPLSELNYIIGQNADVKKTLVNCITDIHRESRTKEEGYEIAVNIRIKQILLTLLRNDRQHSLSRRDDFDLVRLKPVLDYIEANIDGKVQVEEASKVANISYYYFVKYFKKVVGMSFTEYVNYKKIKRAERLLLTKDMSIALVGEEIGMPNMAHFYKIFKKYNDCSPNEFRKKMLDWNAPQQAAVPSKK</sequence>
<keyword evidence="1" id="KW-0805">Transcription regulation</keyword>
<dbReference type="Gene3D" id="1.10.10.60">
    <property type="entry name" value="Homeodomain-like"/>
    <property type="match status" value="2"/>
</dbReference>
<dbReference type="SUPFAM" id="SSF46689">
    <property type="entry name" value="Homeodomain-like"/>
    <property type="match status" value="2"/>
</dbReference>
<keyword evidence="6" id="KW-1185">Reference proteome</keyword>
<dbReference type="InterPro" id="IPR009057">
    <property type="entry name" value="Homeodomain-like_sf"/>
</dbReference>
<dbReference type="InterPro" id="IPR018060">
    <property type="entry name" value="HTH_AraC"/>
</dbReference>
<name>A0ABW5PEQ7_9BACL</name>
<dbReference type="Pfam" id="PF02311">
    <property type="entry name" value="AraC_binding"/>
    <property type="match status" value="1"/>
</dbReference>
<keyword evidence="2" id="KW-0238">DNA-binding</keyword>
<dbReference type="SUPFAM" id="SSF51215">
    <property type="entry name" value="Regulatory protein AraC"/>
    <property type="match status" value="1"/>
</dbReference>
<dbReference type="InterPro" id="IPR037923">
    <property type="entry name" value="HTH-like"/>
</dbReference>
<dbReference type="Gene3D" id="2.60.120.10">
    <property type="entry name" value="Jelly Rolls"/>
    <property type="match status" value="1"/>
</dbReference>
<dbReference type="CDD" id="cd02208">
    <property type="entry name" value="cupin_RmlC-like"/>
    <property type="match status" value="1"/>
</dbReference>
<evidence type="ECO:0000313" key="6">
    <source>
        <dbReference type="Proteomes" id="UP001597541"/>
    </source>
</evidence>
<organism evidence="5 6">
    <name type="scientific">Paenibacillus gansuensis</name>
    <dbReference type="NCBI Taxonomy" id="306542"/>
    <lineage>
        <taxon>Bacteria</taxon>
        <taxon>Bacillati</taxon>
        <taxon>Bacillota</taxon>
        <taxon>Bacilli</taxon>
        <taxon>Bacillales</taxon>
        <taxon>Paenibacillaceae</taxon>
        <taxon>Paenibacillus</taxon>
    </lineage>
</organism>
<dbReference type="RefSeq" id="WP_377603459.1">
    <property type="nucleotide sequence ID" value="NZ_JBHUME010000008.1"/>
</dbReference>
<dbReference type="PANTHER" id="PTHR43280">
    <property type="entry name" value="ARAC-FAMILY TRANSCRIPTIONAL REGULATOR"/>
    <property type="match status" value="1"/>
</dbReference>
<evidence type="ECO:0000256" key="1">
    <source>
        <dbReference type="ARBA" id="ARBA00023015"/>
    </source>
</evidence>
<protein>
    <submittedName>
        <fullName evidence="5">Helix-turn-helix domain-containing protein</fullName>
    </submittedName>
</protein>
<dbReference type="Proteomes" id="UP001597541">
    <property type="component" value="Unassembled WGS sequence"/>
</dbReference>
<evidence type="ECO:0000313" key="5">
    <source>
        <dbReference type="EMBL" id="MFD2613465.1"/>
    </source>
</evidence>
<feature type="domain" description="HTH araC/xylS-type" evidence="4">
    <location>
        <begin position="183"/>
        <end position="281"/>
    </location>
</feature>
<gene>
    <name evidence="5" type="ORF">ACFSUF_13620</name>
</gene>
<dbReference type="PROSITE" id="PS01124">
    <property type="entry name" value="HTH_ARAC_FAMILY_2"/>
    <property type="match status" value="1"/>
</dbReference>
<keyword evidence="3" id="KW-0804">Transcription</keyword>
<evidence type="ECO:0000259" key="4">
    <source>
        <dbReference type="PROSITE" id="PS01124"/>
    </source>
</evidence>